<proteinExistence type="inferred from homology"/>
<dbReference type="GO" id="GO:0006400">
    <property type="term" value="P:tRNA modification"/>
    <property type="evidence" value="ECO:0007669"/>
    <property type="project" value="UniProtKB-UniRule"/>
</dbReference>
<keyword evidence="2 8" id="KW-0963">Cytoplasm</keyword>
<dbReference type="EC" id="6.3.4.19" evidence="8"/>
<organism evidence="10 11">
    <name type="scientific">Deminuibacter soli</name>
    <dbReference type="NCBI Taxonomy" id="2291815"/>
    <lineage>
        <taxon>Bacteria</taxon>
        <taxon>Pseudomonadati</taxon>
        <taxon>Bacteroidota</taxon>
        <taxon>Chitinophagia</taxon>
        <taxon>Chitinophagales</taxon>
        <taxon>Chitinophagaceae</taxon>
        <taxon>Deminuibacter</taxon>
    </lineage>
</organism>
<evidence type="ECO:0000256" key="1">
    <source>
        <dbReference type="ARBA" id="ARBA00004496"/>
    </source>
</evidence>
<dbReference type="AlphaFoldDB" id="A0A3E1NI38"/>
<comment type="function">
    <text evidence="8">Ligates lysine onto the cytidine present at position 34 of the AUA codon-specific tRNA(Ile) that contains the anticodon CAU, in an ATP-dependent manner. Cytidine is converted to lysidine, thus changing the amino acid specificity of the tRNA from methionine to isoleucine.</text>
</comment>
<dbReference type="GO" id="GO:0005524">
    <property type="term" value="F:ATP binding"/>
    <property type="evidence" value="ECO:0007669"/>
    <property type="project" value="UniProtKB-UniRule"/>
</dbReference>
<dbReference type="InterPro" id="IPR014729">
    <property type="entry name" value="Rossmann-like_a/b/a_fold"/>
</dbReference>
<dbReference type="NCBIfam" id="TIGR02433">
    <property type="entry name" value="lysidine_TilS_C"/>
    <property type="match status" value="1"/>
</dbReference>
<evidence type="ECO:0000313" key="11">
    <source>
        <dbReference type="Proteomes" id="UP000261284"/>
    </source>
</evidence>
<comment type="similarity">
    <text evidence="8">Belongs to the tRNA(Ile)-lysidine synthase family.</text>
</comment>
<feature type="domain" description="Lysidine-tRNA(Ile) synthetase C-terminal" evidence="9">
    <location>
        <begin position="377"/>
        <end position="449"/>
    </location>
</feature>
<dbReference type="SMART" id="SM00977">
    <property type="entry name" value="TilS_C"/>
    <property type="match status" value="1"/>
</dbReference>
<sequence length="452" mass="51531">MDVAEQLKVYWKQQFPNLDITTVPLLVAVSGGIDSVVLTDVLHKAGALFVMAHCNFQLRGEESERDEQFVHELAAGYNKELLVQRFDTKQYAEQNKLSVQEAARELRYNWFQALVNDNSITIPGWKGRAWIATAHHANDSIETLLINFFRGTGIGGLHGILPLQGNIIRPLLFATREQVKQYAQQHALRWVEDSSNASDKYVRNHFRLNLIPGLQQVFPNVEQNLLQNIERFRDAELLYKQAVQLHTRKLLEYKGDEVHIPVYKLLQLQPLTALVWEICKPYGFSVAQTPEIIKLLHADNGSYTSSATHRVIRNRNWLIIAPRNTEQPGHILITSAAEKIIFAGGTLQFGVLPNSEAAISTQPQVACLNAAAVQFPLLLRPWRQGDYFYPLGMPKKKKISRFLIDQKLSATDKEKVWVLESNQRIVWVVGRRIDDRFKVTQGTRSVISITLR</sequence>
<comment type="caution">
    <text evidence="10">The sequence shown here is derived from an EMBL/GenBank/DDBJ whole genome shotgun (WGS) entry which is preliminary data.</text>
</comment>
<dbReference type="InterPro" id="IPR011063">
    <property type="entry name" value="TilS/TtcA_N"/>
</dbReference>
<gene>
    <name evidence="8 10" type="primary">tilS</name>
    <name evidence="10" type="ORF">DXN05_12875</name>
</gene>
<dbReference type="EMBL" id="QTJU01000004">
    <property type="protein sequence ID" value="RFM27606.1"/>
    <property type="molecule type" value="Genomic_DNA"/>
</dbReference>
<keyword evidence="4 8" id="KW-0819">tRNA processing</keyword>
<evidence type="ECO:0000256" key="3">
    <source>
        <dbReference type="ARBA" id="ARBA00022598"/>
    </source>
</evidence>
<evidence type="ECO:0000256" key="6">
    <source>
        <dbReference type="ARBA" id="ARBA00022840"/>
    </source>
</evidence>
<dbReference type="Gene3D" id="3.40.50.620">
    <property type="entry name" value="HUPs"/>
    <property type="match status" value="1"/>
</dbReference>
<dbReference type="GO" id="GO:0032267">
    <property type="term" value="F:tRNA(Ile)-lysidine synthase activity"/>
    <property type="evidence" value="ECO:0007669"/>
    <property type="project" value="UniProtKB-EC"/>
</dbReference>
<dbReference type="NCBIfam" id="TIGR02432">
    <property type="entry name" value="lysidine_TilS_N"/>
    <property type="match status" value="1"/>
</dbReference>
<keyword evidence="11" id="KW-1185">Reference proteome</keyword>
<dbReference type="Proteomes" id="UP000261284">
    <property type="component" value="Unassembled WGS sequence"/>
</dbReference>
<dbReference type="HAMAP" id="MF_01161">
    <property type="entry name" value="tRNA_Ile_lys_synt"/>
    <property type="match status" value="1"/>
</dbReference>
<protein>
    <recommendedName>
        <fullName evidence="8">tRNA(Ile)-lysidine synthase</fullName>
        <ecNumber evidence="8">6.3.4.19</ecNumber>
    </recommendedName>
    <alternativeName>
        <fullName evidence="8">tRNA(Ile)-2-lysyl-cytidine synthase</fullName>
    </alternativeName>
    <alternativeName>
        <fullName evidence="8">tRNA(Ile)-lysidine synthetase</fullName>
    </alternativeName>
</protein>
<comment type="subcellular location">
    <subcellularLocation>
        <location evidence="1 8">Cytoplasm</location>
    </subcellularLocation>
</comment>
<dbReference type="PANTHER" id="PTHR43033:SF1">
    <property type="entry name" value="TRNA(ILE)-LYSIDINE SYNTHASE-RELATED"/>
    <property type="match status" value="1"/>
</dbReference>
<evidence type="ECO:0000256" key="7">
    <source>
        <dbReference type="ARBA" id="ARBA00048539"/>
    </source>
</evidence>
<evidence type="ECO:0000256" key="8">
    <source>
        <dbReference type="HAMAP-Rule" id="MF_01161"/>
    </source>
</evidence>
<dbReference type="OrthoDB" id="9807403at2"/>
<dbReference type="GO" id="GO:0005737">
    <property type="term" value="C:cytoplasm"/>
    <property type="evidence" value="ECO:0007669"/>
    <property type="project" value="UniProtKB-SubCell"/>
</dbReference>
<dbReference type="InterPro" id="IPR012795">
    <property type="entry name" value="tRNA_Ile_lys_synt_N"/>
</dbReference>
<dbReference type="PANTHER" id="PTHR43033">
    <property type="entry name" value="TRNA(ILE)-LYSIDINE SYNTHASE-RELATED"/>
    <property type="match status" value="1"/>
</dbReference>
<reference evidence="10 11" key="1">
    <citation type="submission" date="2018-08" db="EMBL/GenBank/DDBJ databases">
        <title>Chitinophagaceae sp. K23C18032701, a novel bacterium isolated from forest soil.</title>
        <authorList>
            <person name="Wang C."/>
        </authorList>
    </citation>
    <scope>NUCLEOTIDE SEQUENCE [LARGE SCALE GENOMIC DNA]</scope>
    <source>
        <strain evidence="10 11">K23C18032701</strain>
    </source>
</reference>
<evidence type="ECO:0000313" key="10">
    <source>
        <dbReference type="EMBL" id="RFM27606.1"/>
    </source>
</evidence>
<comment type="catalytic activity">
    <reaction evidence="7 8">
        <text>cytidine(34) in tRNA(Ile2) + L-lysine + ATP = lysidine(34) in tRNA(Ile2) + AMP + diphosphate + H(+)</text>
        <dbReference type="Rhea" id="RHEA:43744"/>
        <dbReference type="Rhea" id="RHEA-COMP:10625"/>
        <dbReference type="Rhea" id="RHEA-COMP:10670"/>
        <dbReference type="ChEBI" id="CHEBI:15378"/>
        <dbReference type="ChEBI" id="CHEBI:30616"/>
        <dbReference type="ChEBI" id="CHEBI:32551"/>
        <dbReference type="ChEBI" id="CHEBI:33019"/>
        <dbReference type="ChEBI" id="CHEBI:82748"/>
        <dbReference type="ChEBI" id="CHEBI:83665"/>
        <dbReference type="ChEBI" id="CHEBI:456215"/>
        <dbReference type="EC" id="6.3.4.19"/>
    </reaction>
</comment>
<dbReference type="InterPro" id="IPR012094">
    <property type="entry name" value="tRNA_Ile_lys_synt"/>
</dbReference>
<keyword evidence="6 8" id="KW-0067">ATP-binding</keyword>
<evidence type="ECO:0000256" key="4">
    <source>
        <dbReference type="ARBA" id="ARBA00022694"/>
    </source>
</evidence>
<evidence type="ECO:0000256" key="5">
    <source>
        <dbReference type="ARBA" id="ARBA00022741"/>
    </source>
</evidence>
<dbReference type="SUPFAM" id="SSF52402">
    <property type="entry name" value="Adenine nucleotide alpha hydrolases-like"/>
    <property type="match status" value="1"/>
</dbReference>
<name>A0A3E1NI38_9BACT</name>
<dbReference type="InterPro" id="IPR012796">
    <property type="entry name" value="Lysidine-tRNA-synth_C"/>
</dbReference>
<dbReference type="Pfam" id="PF11734">
    <property type="entry name" value="TilS_C"/>
    <property type="match status" value="1"/>
</dbReference>
<keyword evidence="5 8" id="KW-0547">Nucleotide-binding</keyword>
<dbReference type="SUPFAM" id="SSF56037">
    <property type="entry name" value="PheT/TilS domain"/>
    <property type="match status" value="1"/>
</dbReference>
<dbReference type="RefSeq" id="WP_116847683.1">
    <property type="nucleotide sequence ID" value="NZ_QTJU01000004.1"/>
</dbReference>
<dbReference type="CDD" id="cd01992">
    <property type="entry name" value="TilS_N"/>
    <property type="match status" value="1"/>
</dbReference>
<feature type="binding site" evidence="8">
    <location>
        <begin position="30"/>
        <end position="35"/>
    </location>
    <ligand>
        <name>ATP</name>
        <dbReference type="ChEBI" id="CHEBI:30616"/>
    </ligand>
</feature>
<evidence type="ECO:0000256" key="2">
    <source>
        <dbReference type="ARBA" id="ARBA00022490"/>
    </source>
</evidence>
<dbReference type="Pfam" id="PF01171">
    <property type="entry name" value="ATP_bind_3"/>
    <property type="match status" value="1"/>
</dbReference>
<accession>A0A3E1NI38</accession>
<keyword evidence="3 8" id="KW-0436">Ligase</keyword>
<comment type="domain">
    <text evidence="8">The N-terminal region contains the highly conserved SGGXDS motif, predicted to be a P-loop motif involved in ATP binding.</text>
</comment>
<evidence type="ECO:0000259" key="9">
    <source>
        <dbReference type="SMART" id="SM00977"/>
    </source>
</evidence>